<dbReference type="Gene3D" id="3.30.1360.20">
    <property type="entry name" value="Transcriptional coactivator/pterin dehydratase"/>
    <property type="match status" value="1"/>
</dbReference>
<protein>
    <recommendedName>
        <fullName evidence="4">Putative pterin-4-alpha-carbinolamine dehydratase</fullName>
        <shortName evidence="4">PHS</shortName>
        <ecNumber evidence="4">4.2.1.96</ecNumber>
    </recommendedName>
    <alternativeName>
        <fullName evidence="4">4-alpha-hydroxy-tetrahydropterin dehydratase</fullName>
    </alternativeName>
    <alternativeName>
        <fullName evidence="4">Pterin carbinolamine dehydratase</fullName>
        <shortName evidence="4">PCD</shortName>
    </alternativeName>
</protein>
<evidence type="ECO:0000256" key="3">
    <source>
        <dbReference type="ARBA" id="ARBA00023239"/>
    </source>
</evidence>
<organism evidence="5 6">
    <name type="scientific">Actinoalloteichus hoggarensis</name>
    <dbReference type="NCBI Taxonomy" id="1470176"/>
    <lineage>
        <taxon>Bacteria</taxon>
        <taxon>Bacillati</taxon>
        <taxon>Actinomycetota</taxon>
        <taxon>Actinomycetes</taxon>
        <taxon>Pseudonocardiales</taxon>
        <taxon>Pseudonocardiaceae</taxon>
        <taxon>Actinoalloteichus</taxon>
    </lineage>
</organism>
<dbReference type="GO" id="GO:0006729">
    <property type="term" value="P:tetrahydrobiopterin biosynthetic process"/>
    <property type="evidence" value="ECO:0007669"/>
    <property type="project" value="InterPro"/>
</dbReference>
<proteinExistence type="inferred from homology"/>
<keyword evidence="3 4" id="KW-0456">Lyase</keyword>
<dbReference type="GO" id="GO:0008124">
    <property type="term" value="F:4-alpha-hydroxytetrahydrobiopterin dehydratase activity"/>
    <property type="evidence" value="ECO:0007669"/>
    <property type="project" value="UniProtKB-UniRule"/>
</dbReference>
<dbReference type="AlphaFoldDB" id="A0A221VY65"/>
<evidence type="ECO:0000313" key="5">
    <source>
        <dbReference type="EMBL" id="ASO18486.1"/>
    </source>
</evidence>
<gene>
    <name evidence="5" type="ORF">AHOG_04150</name>
</gene>
<dbReference type="Proteomes" id="UP000204221">
    <property type="component" value="Chromosome"/>
</dbReference>
<dbReference type="CDD" id="cd00488">
    <property type="entry name" value="PCD_DCoH"/>
    <property type="match status" value="1"/>
</dbReference>
<dbReference type="EC" id="4.2.1.96" evidence="4"/>
<keyword evidence="6" id="KW-1185">Reference proteome</keyword>
<reference evidence="5 6" key="1">
    <citation type="submission" date="2017-07" db="EMBL/GenBank/DDBJ databases">
        <title>Complete genome sequence of Actinoalloteichus hoggarensis DSM 45943, type strain of Actinoalloteichus hoggarensis.</title>
        <authorList>
            <person name="Ruckert C."/>
            <person name="Nouioui I."/>
            <person name="Willmese J."/>
            <person name="van Wezel G."/>
            <person name="Klenk H.-P."/>
            <person name="Kalinowski J."/>
            <person name="Zotchev S.B."/>
        </authorList>
    </citation>
    <scope>NUCLEOTIDE SEQUENCE [LARGE SCALE GENOMIC DNA]</scope>
    <source>
        <strain evidence="5 6">DSM 45943</strain>
    </source>
</reference>
<evidence type="ECO:0000256" key="1">
    <source>
        <dbReference type="ARBA" id="ARBA00001554"/>
    </source>
</evidence>
<comment type="catalytic activity">
    <reaction evidence="1 4">
        <text>(4aS,6R)-4a-hydroxy-L-erythro-5,6,7,8-tetrahydrobiopterin = (6R)-L-erythro-6,7-dihydrobiopterin + H2O</text>
        <dbReference type="Rhea" id="RHEA:11920"/>
        <dbReference type="ChEBI" id="CHEBI:15377"/>
        <dbReference type="ChEBI" id="CHEBI:15642"/>
        <dbReference type="ChEBI" id="CHEBI:43120"/>
        <dbReference type="EC" id="4.2.1.96"/>
    </reaction>
</comment>
<dbReference type="RefSeq" id="WP_093940173.1">
    <property type="nucleotide sequence ID" value="NZ_CP022521.1"/>
</dbReference>
<name>A0A221VY65_9PSEU</name>
<accession>A0A221VY65</accession>
<dbReference type="PANTHER" id="PTHR12599">
    <property type="entry name" value="PTERIN-4-ALPHA-CARBINOLAMINE DEHYDRATASE"/>
    <property type="match status" value="1"/>
</dbReference>
<dbReference type="HAMAP" id="MF_00434">
    <property type="entry name" value="Pterin_4_alpha"/>
    <property type="match status" value="1"/>
</dbReference>
<dbReference type="SUPFAM" id="SSF55248">
    <property type="entry name" value="PCD-like"/>
    <property type="match status" value="1"/>
</dbReference>
<comment type="similarity">
    <text evidence="2 4">Belongs to the pterin-4-alpha-carbinolamine dehydratase family.</text>
</comment>
<evidence type="ECO:0000313" key="6">
    <source>
        <dbReference type="Proteomes" id="UP000204221"/>
    </source>
</evidence>
<dbReference type="NCBIfam" id="NF002017">
    <property type="entry name" value="PRK00823.1-2"/>
    <property type="match status" value="1"/>
</dbReference>
<dbReference type="InterPro" id="IPR001533">
    <property type="entry name" value="Pterin_deHydtase"/>
</dbReference>
<dbReference type="Pfam" id="PF01329">
    <property type="entry name" value="Pterin_4a"/>
    <property type="match status" value="1"/>
</dbReference>
<dbReference type="KEGG" id="ahg:AHOG_04150"/>
<sequence>MAEQLSDDEIDKALARLGDWRRDGDALVRRVDLPSFPEAVAVVNRVAEIAESEDHHPDIDIRFSTLVFRLSTHSAGGITRLDVTLAQEIDNVVDVARGQ</sequence>
<dbReference type="OrthoDB" id="15077at2"/>
<dbReference type="InterPro" id="IPR036428">
    <property type="entry name" value="PCD_sf"/>
</dbReference>
<evidence type="ECO:0000256" key="2">
    <source>
        <dbReference type="ARBA" id="ARBA00006472"/>
    </source>
</evidence>
<evidence type="ECO:0000256" key="4">
    <source>
        <dbReference type="HAMAP-Rule" id="MF_00434"/>
    </source>
</evidence>
<dbReference type="PANTHER" id="PTHR12599:SF0">
    <property type="entry name" value="PTERIN-4-ALPHA-CARBINOLAMINE DEHYDRATASE"/>
    <property type="match status" value="1"/>
</dbReference>
<dbReference type="EMBL" id="CP022521">
    <property type="protein sequence ID" value="ASO18486.1"/>
    <property type="molecule type" value="Genomic_DNA"/>
</dbReference>